<sequence length="356" mass="40458">MARTRTPEEVAAATNKKETQKYNPPNRPSILKPPEDDGFTLVQRKKGNGGQLERGGGSNHTHPNKHNGTRQAWAVNQGMNRDKEINGGFMYSRNIINNQARQANPENPIPNGERIRPSNLSTQPPPNEPATSNVNLKNMRQEDTGRKVDREADQSIRIVGTKNRFLVLNNDGDDIDGDRITQDRDVQVHSELETGNEGWRRRQERTLNMRFRDRVTQEQRFEAKRLIIDRLVPLESSISDWTPSTLEYFRHMCTIFNFGEGLQAVARDRFSDQENPAMELDQNDEEVFSETDGTADLMKTDAPEVHHAEVGDSGILEKTKNQPLIVEERAEEEVATYIDQEKEMAAAAPDMRANTE</sequence>
<protein>
    <submittedName>
        <fullName evidence="1">Uncharacterized protein</fullName>
    </submittedName>
</protein>
<dbReference type="Proteomes" id="UP001056120">
    <property type="component" value="Linkage Group LG11"/>
</dbReference>
<reference evidence="2" key="1">
    <citation type="journal article" date="2022" name="Mol. Ecol. Resour.">
        <title>The genomes of chicory, endive, great burdock and yacon provide insights into Asteraceae palaeo-polyploidization history and plant inulin production.</title>
        <authorList>
            <person name="Fan W."/>
            <person name="Wang S."/>
            <person name="Wang H."/>
            <person name="Wang A."/>
            <person name="Jiang F."/>
            <person name="Liu H."/>
            <person name="Zhao H."/>
            <person name="Xu D."/>
            <person name="Zhang Y."/>
        </authorList>
    </citation>
    <scope>NUCLEOTIDE SEQUENCE [LARGE SCALE GENOMIC DNA]</scope>
    <source>
        <strain evidence="2">cv. Yunnan</strain>
    </source>
</reference>
<proteinExistence type="predicted"/>
<reference evidence="1 2" key="2">
    <citation type="journal article" date="2022" name="Mol. Ecol. Resour.">
        <title>The genomes of chicory, endive, great burdock and yacon provide insights into Asteraceae paleo-polyploidization history and plant inulin production.</title>
        <authorList>
            <person name="Fan W."/>
            <person name="Wang S."/>
            <person name="Wang H."/>
            <person name="Wang A."/>
            <person name="Jiang F."/>
            <person name="Liu H."/>
            <person name="Zhao H."/>
            <person name="Xu D."/>
            <person name="Zhang Y."/>
        </authorList>
    </citation>
    <scope>NUCLEOTIDE SEQUENCE [LARGE SCALE GENOMIC DNA]</scope>
    <source>
        <strain evidence="2">cv. Yunnan</strain>
        <tissue evidence="1">Leaves</tissue>
    </source>
</reference>
<evidence type="ECO:0000313" key="1">
    <source>
        <dbReference type="EMBL" id="KAI3797227.1"/>
    </source>
</evidence>
<name>A0ACB9HN49_9ASTR</name>
<dbReference type="EMBL" id="CM042028">
    <property type="protein sequence ID" value="KAI3797227.1"/>
    <property type="molecule type" value="Genomic_DNA"/>
</dbReference>
<keyword evidence="2" id="KW-1185">Reference proteome</keyword>
<evidence type="ECO:0000313" key="2">
    <source>
        <dbReference type="Proteomes" id="UP001056120"/>
    </source>
</evidence>
<comment type="caution">
    <text evidence="1">The sequence shown here is derived from an EMBL/GenBank/DDBJ whole genome shotgun (WGS) entry which is preliminary data.</text>
</comment>
<accession>A0ACB9HN49</accession>
<gene>
    <name evidence="1" type="ORF">L1987_32482</name>
</gene>
<organism evidence="1 2">
    <name type="scientific">Smallanthus sonchifolius</name>
    <dbReference type="NCBI Taxonomy" id="185202"/>
    <lineage>
        <taxon>Eukaryota</taxon>
        <taxon>Viridiplantae</taxon>
        <taxon>Streptophyta</taxon>
        <taxon>Embryophyta</taxon>
        <taxon>Tracheophyta</taxon>
        <taxon>Spermatophyta</taxon>
        <taxon>Magnoliopsida</taxon>
        <taxon>eudicotyledons</taxon>
        <taxon>Gunneridae</taxon>
        <taxon>Pentapetalae</taxon>
        <taxon>asterids</taxon>
        <taxon>campanulids</taxon>
        <taxon>Asterales</taxon>
        <taxon>Asteraceae</taxon>
        <taxon>Asteroideae</taxon>
        <taxon>Heliantheae alliance</taxon>
        <taxon>Millerieae</taxon>
        <taxon>Smallanthus</taxon>
    </lineage>
</organism>